<feature type="domain" description="CAAX prenyl protease 2/Lysostaphin resistance protein A-like" evidence="2">
    <location>
        <begin position="136"/>
        <end position="239"/>
    </location>
</feature>
<evidence type="ECO:0000256" key="1">
    <source>
        <dbReference type="SAM" id="Phobius"/>
    </source>
</evidence>
<sequence>MESNPASKMQGLSRPQADPKMTVTIFVILTFIFSSVFWYLLSQTPAIADNTTYLIIYTTAVMWCPTLAAVLTRLYFQRNLKGFGMGINKPIWLLVAVLIPIGAGLLMFGSAWISAIAPFSYEGAAMILSVSFIPAFVIAIVFNLFAAAGEEFGWRGFLVPELARFQNFTVLALVSGGIWTVWHFPLIIFGTYHGGGSLAFSLAVFIPSVMGAGLILAWLRLISGSVWVAVLFHGFWNYFIQQFYPALTQPTEAGEMMLGEFGWFAPALYVILALIFWHYRDMLPKMPADGL</sequence>
<keyword evidence="3" id="KW-0482">Metalloprotease</keyword>
<dbReference type="Pfam" id="PF02517">
    <property type="entry name" value="Rce1-like"/>
    <property type="match status" value="1"/>
</dbReference>
<organism evidence="3 4">
    <name type="scientific">Methanocalculus taiwanensis</name>
    <dbReference type="NCBI Taxonomy" id="106207"/>
    <lineage>
        <taxon>Archaea</taxon>
        <taxon>Methanobacteriati</taxon>
        <taxon>Methanobacteriota</taxon>
        <taxon>Stenosarchaea group</taxon>
        <taxon>Methanomicrobia</taxon>
        <taxon>Methanomicrobiales</taxon>
        <taxon>Methanocalculaceae</taxon>
        <taxon>Methanocalculus</taxon>
    </lineage>
</organism>
<dbReference type="InterPro" id="IPR003675">
    <property type="entry name" value="Rce1/LyrA-like_dom"/>
</dbReference>
<evidence type="ECO:0000313" key="4">
    <source>
        <dbReference type="Proteomes" id="UP001524383"/>
    </source>
</evidence>
<evidence type="ECO:0000313" key="3">
    <source>
        <dbReference type="EMBL" id="MCQ1539569.1"/>
    </source>
</evidence>
<feature type="transmembrane region" description="Helical" evidence="1">
    <location>
        <begin position="256"/>
        <end position="277"/>
    </location>
</feature>
<feature type="transmembrane region" description="Helical" evidence="1">
    <location>
        <begin position="53"/>
        <end position="71"/>
    </location>
</feature>
<feature type="transmembrane region" description="Helical" evidence="1">
    <location>
        <begin position="21"/>
        <end position="41"/>
    </location>
</feature>
<feature type="transmembrane region" description="Helical" evidence="1">
    <location>
        <begin position="91"/>
        <end position="113"/>
    </location>
</feature>
<dbReference type="GO" id="GO:0004175">
    <property type="term" value="F:endopeptidase activity"/>
    <property type="evidence" value="ECO:0007669"/>
    <property type="project" value="UniProtKB-ARBA"/>
</dbReference>
<gene>
    <name evidence="3" type="ORF">FTO68_11345</name>
</gene>
<name>A0ABD4TKZ5_9EURY</name>
<keyword evidence="3" id="KW-0378">Hydrolase</keyword>
<dbReference type="GO" id="GO:0008237">
    <property type="term" value="F:metallopeptidase activity"/>
    <property type="evidence" value="ECO:0007669"/>
    <property type="project" value="UniProtKB-KW"/>
</dbReference>
<keyword evidence="1" id="KW-0812">Transmembrane</keyword>
<keyword evidence="1" id="KW-0472">Membrane</keyword>
<reference evidence="3 4" key="1">
    <citation type="submission" date="2019-08" db="EMBL/GenBank/DDBJ databases">
        <authorList>
            <person name="Chen S.-C."/>
            <person name="Lai M.-C."/>
            <person name="You Y.-T."/>
        </authorList>
    </citation>
    <scope>NUCLEOTIDE SEQUENCE [LARGE SCALE GENOMIC DNA]</scope>
    <source>
        <strain evidence="3 4">P2F9704a</strain>
    </source>
</reference>
<proteinExistence type="predicted"/>
<dbReference type="PANTHER" id="PTHR35797">
    <property type="entry name" value="PROTEASE-RELATED"/>
    <property type="match status" value="1"/>
</dbReference>
<dbReference type="AlphaFoldDB" id="A0ABD4TKZ5"/>
<keyword evidence="3" id="KW-0645">Protease</keyword>
<dbReference type="PANTHER" id="PTHR35797:SF1">
    <property type="entry name" value="PROTEASE"/>
    <property type="match status" value="1"/>
</dbReference>
<feature type="transmembrane region" description="Helical" evidence="1">
    <location>
        <begin position="125"/>
        <end position="147"/>
    </location>
</feature>
<keyword evidence="4" id="KW-1185">Reference proteome</keyword>
<keyword evidence="1" id="KW-1133">Transmembrane helix</keyword>
<comment type="caution">
    <text evidence="3">The sequence shown here is derived from an EMBL/GenBank/DDBJ whole genome shotgun (WGS) entry which is preliminary data.</text>
</comment>
<accession>A0ABD4TKZ5</accession>
<dbReference type="Proteomes" id="UP001524383">
    <property type="component" value="Unassembled WGS sequence"/>
</dbReference>
<protein>
    <submittedName>
        <fullName evidence="3">CPBP family intramembrane metalloprotease</fullName>
    </submittedName>
</protein>
<feature type="transmembrane region" description="Helical" evidence="1">
    <location>
        <begin position="226"/>
        <end position="244"/>
    </location>
</feature>
<dbReference type="EMBL" id="VOTZ01000041">
    <property type="protein sequence ID" value="MCQ1539569.1"/>
    <property type="molecule type" value="Genomic_DNA"/>
</dbReference>
<evidence type="ECO:0000259" key="2">
    <source>
        <dbReference type="Pfam" id="PF02517"/>
    </source>
</evidence>
<dbReference type="GO" id="GO:0080120">
    <property type="term" value="P:CAAX-box protein maturation"/>
    <property type="evidence" value="ECO:0007669"/>
    <property type="project" value="UniProtKB-ARBA"/>
</dbReference>
<feature type="transmembrane region" description="Helical" evidence="1">
    <location>
        <begin position="198"/>
        <end position="219"/>
    </location>
</feature>
<feature type="transmembrane region" description="Helical" evidence="1">
    <location>
        <begin position="168"/>
        <end position="192"/>
    </location>
</feature>
<dbReference type="InterPro" id="IPR042150">
    <property type="entry name" value="MmRce1-like"/>
</dbReference>